<dbReference type="EMBL" id="OCNJ01000001">
    <property type="protein sequence ID" value="SOD89980.1"/>
    <property type="molecule type" value="Genomic_DNA"/>
</dbReference>
<proteinExistence type="predicted"/>
<dbReference type="Proteomes" id="UP000219621">
    <property type="component" value="Unassembled WGS sequence"/>
</dbReference>
<keyword evidence="3" id="KW-1185">Reference proteome</keyword>
<evidence type="ECO:0000256" key="1">
    <source>
        <dbReference type="SAM" id="Phobius"/>
    </source>
</evidence>
<gene>
    <name evidence="2" type="ORF">SAMN05421508_101400</name>
</gene>
<dbReference type="AlphaFoldDB" id="A0A286G355"/>
<protein>
    <submittedName>
        <fullName evidence="2">Uncharacterized protein</fullName>
    </submittedName>
</protein>
<name>A0A286G355_9PROT</name>
<organism evidence="2 3">
    <name type="scientific">Caenispirillum bisanense</name>
    <dbReference type="NCBI Taxonomy" id="414052"/>
    <lineage>
        <taxon>Bacteria</taxon>
        <taxon>Pseudomonadati</taxon>
        <taxon>Pseudomonadota</taxon>
        <taxon>Alphaproteobacteria</taxon>
        <taxon>Rhodospirillales</taxon>
        <taxon>Novispirillaceae</taxon>
        <taxon>Caenispirillum</taxon>
    </lineage>
</organism>
<keyword evidence="1" id="KW-1133">Transmembrane helix</keyword>
<dbReference type="OrthoDB" id="7339473at2"/>
<reference evidence="2 3" key="1">
    <citation type="submission" date="2017-09" db="EMBL/GenBank/DDBJ databases">
        <authorList>
            <person name="Ehlers B."/>
            <person name="Leendertz F.H."/>
        </authorList>
    </citation>
    <scope>NUCLEOTIDE SEQUENCE [LARGE SCALE GENOMIC DNA]</scope>
    <source>
        <strain evidence="2 3">USBA 140</strain>
    </source>
</reference>
<evidence type="ECO:0000313" key="2">
    <source>
        <dbReference type="EMBL" id="SOD89980.1"/>
    </source>
</evidence>
<accession>A0A286G355</accession>
<evidence type="ECO:0000313" key="3">
    <source>
        <dbReference type="Proteomes" id="UP000219621"/>
    </source>
</evidence>
<dbReference type="RefSeq" id="WP_097277290.1">
    <property type="nucleotide sequence ID" value="NZ_OCNJ01000001.1"/>
</dbReference>
<keyword evidence="1" id="KW-0472">Membrane</keyword>
<feature type="transmembrane region" description="Helical" evidence="1">
    <location>
        <begin position="15"/>
        <end position="37"/>
    </location>
</feature>
<keyword evidence="1" id="KW-0812">Transmembrane</keyword>
<sequence>MARRSRRQREQSKKFWMGLVKFGVFLGVVGATAYYAYEAGTQLSAQEITELKAEIGRLSQTEQAQQQRIGELEAGLTSAEQVAADYRTRYEEVAPEEVRAVLEQVRVKMEQGLSPERLAFVVGQAQPPRNCTAVENRRFLAKTENYDGANTWVRFNDMITVTATGRAANNGREQWYDPAQPVTVVFSPLGDREEEVTGQLPIEHSMIFKGKEYRFTAAPGARGFVEVTADWCDYGAG</sequence>